<comment type="similarity">
    <text evidence="3">Belongs to the FPG family.</text>
</comment>
<dbReference type="SUPFAM" id="SSF46946">
    <property type="entry name" value="S13-like H2TH domain"/>
    <property type="match status" value="1"/>
</dbReference>
<dbReference type="FunFam" id="1.10.8.50:FF:000003">
    <property type="entry name" value="Formamidopyrimidine-DNA glycosylase"/>
    <property type="match status" value="1"/>
</dbReference>
<dbReference type="GO" id="GO:0140078">
    <property type="term" value="F:class I DNA-(apurinic or apyrimidinic site) endonuclease activity"/>
    <property type="evidence" value="ECO:0007669"/>
    <property type="project" value="UniProtKB-EC"/>
</dbReference>
<keyword evidence="9" id="KW-0862">Zinc</keyword>
<keyword evidence="8 19" id="KW-0378">Hydrolase</keyword>
<dbReference type="Gene3D" id="3.20.190.10">
    <property type="entry name" value="MutM-like, N-terminal"/>
    <property type="match status" value="1"/>
</dbReference>
<comment type="catalytic activity">
    <reaction evidence="1">
        <text>Hydrolysis of DNA containing ring-opened 7-methylguanine residues, releasing 2,6-diamino-4-hydroxy-5-(N-methyl)formamidopyrimidine.</text>
        <dbReference type="EC" id="3.2.2.23"/>
    </reaction>
</comment>
<keyword evidence="6" id="KW-0227">DNA damage</keyword>
<organism evidence="19 20">
    <name type="scientific">Candidatus Sungiibacteriota bacterium</name>
    <dbReference type="NCBI Taxonomy" id="2750080"/>
    <lineage>
        <taxon>Bacteria</taxon>
        <taxon>Candidatus Sungiibacteriota</taxon>
    </lineage>
</organism>
<evidence type="ECO:0000256" key="12">
    <source>
        <dbReference type="ARBA" id="ARBA00023239"/>
    </source>
</evidence>
<dbReference type="SUPFAM" id="SSF81624">
    <property type="entry name" value="N-terminal domain of MutM-like DNA repair proteins"/>
    <property type="match status" value="1"/>
</dbReference>
<reference evidence="19" key="1">
    <citation type="submission" date="2020-07" db="EMBL/GenBank/DDBJ databases">
        <title>Huge and variable diversity of episymbiotic CPR bacteria and DPANN archaea in groundwater ecosystems.</title>
        <authorList>
            <person name="He C.Y."/>
            <person name="Keren R."/>
            <person name="Whittaker M."/>
            <person name="Farag I.F."/>
            <person name="Doudna J."/>
            <person name="Cate J.H.D."/>
            <person name="Banfield J.F."/>
        </authorList>
    </citation>
    <scope>NUCLEOTIDE SEQUENCE</scope>
    <source>
        <strain evidence="19">NC_groundwater_193_Ag_S-0.1um_51_7</strain>
    </source>
</reference>
<proteinExistence type="inferred from homology"/>
<evidence type="ECO:0000313" key="19">
    <source>
        <dbReference type="EMBL" id="MBI2096834.1"/>
    </source>
</evidence>
<keyword evidence="14 19" id="KW-0326">Glycosidase</keyword>
<dbReference type="InterPro" id="IPR012319">
    <property type="entry name" value="FPG_cat"/>
</dbReference>
<protein>
    <submittedName>
        <fullName evidence="19">DNA-formamidopyrimidine glycosylase</fullName>
        <ecNumber evidence="19">3.2.2.23</ecNumber>
    </submittedName>
</protein>
<dbReference type="SMART" id="SM00898">
    <property type="entry name" value="Fapy_DNA_glyco"/>
    <property type="match status" value="1"/>
</dbReference>
<dbReference type="EMBL" id="JACOZA010000040">
    <property type="protein sequence ID" value="MBI2096834.1"/>
    <property type="molecule type" value="Genomic_DNA"/>
</dbReference>
<dbReference type="AlphaFoldDB" id="A0A931WN13"/>
<dbReference type="InterPro" id="IPR035937">
    <property type="entry name" value="FPG_N"/>
</dbReference>
<dbReference type="InterPro" id="IPR015887">
    <property type="entry name" value="DNA_glyclase_Znf_dom_DNA_BS"/>
</dbReference>
<evidence type="ECO:0000256" key="4">
    <source>
        <dbReference type="ARBA" id="ARBA00011245"/>
    </source>
</evidence>
<keyword evidence="7 16" id="KW-0863">Zinc-finger</keyword>
<dbReference type="Gene3D" id="1.10.8.50">
    <property type="match status" value="1"/>
</dbReference>
<gene>
    <name evidence="19" type="primary">mutM</name>
    <name evidence="19" type="ORF">HYT40_01610</name>
</gene>
<dbReference type="PROSITE" id="PS01242">
    <property type="entry name" value="ZF_FPG_1"/>
    <property type="match status" value="1"/>
</dbReference>
<evidence type="ECO:0000256" key="5">
    <source>
        <dbReference type="ARBA" id="ARBA00022723"/>
    </source>
</evidence>
<keyword evidence="12" id="KW-0456">Lyase</keyword>
<dbReference type="SUPFAM" id="SSF57716">
    <property type="entry name" value="Glucocorticoid receptor-like (DNA-binding domain)"/>
    <property type="match status" value="1"/>
</dbReference>
<dbReference type="NCBIfam" id="NF002211">
    <property type="entry name" value="PRK01103.1"/>
    <property type="match status" value="1"/>
</dbReference>
<evidence type="ECO:0000256" key="13">
    <source>
        <dbReference type="ARBA" id="ARBA00023268"/>
    </source>
</evidence>
<dbReference type="PROSITE" id="PS51066">
    <property type="entry name" value="ZF_FPG_2"/>
    <property type="match status" value="1"/>
</dbReference>
<dbReference type="NCBIfam" id="TIGR00577">
    <property type="entry name" value="fpg"/>
    <property type="match status" value="1"/>
</dbReference>
<evidence type="ECO:0000256" key="1">
    <source>
        <dbReference type="ARBA" id="ARBA00001668"/>
    </source>
</evidence>
<evidence type="ECO:0000256" key="2">
    <source>
        <dbReference type="ARBA" id="ARBA00001947"/>
    </source>
</evidence>
<evidence type="ECO:0000256" key="15">
    <source>
        <dbReference type="ARBA" id="ARBA00044632"/>
    </source>
</evidence>
<dbReference type="GO" id="GO:0008270">
    <property type="term" value="F:zinc ion binding"/>
    <property type="evidence" value="ECO:0007669"/>
    <property type="project" value="UniProtKB-KW"/>
</dbReference>
<comment type="caution">
    <text evidence="19">The sequence shown here is derived from an EMBL/GenBank/DDBJ whole genome shotgun (WGS) entry which is preliminary data.</text>
</comment>
<evidence type="ECO:0000256" key="16">
    <source>
        <dbReference type="PROSITE-ProRule" id="PRU00391"/>
    </source>
</evidence>
<dbReference type="InterPro" id="IPR000214">
    <property type="entry name" value="Znf_DNA_glyclase/AP_lyase"/>
</dbReference>
<dbReference type="PANTHER" id="PTHR22993:SF9">
    <property type="entry name" value="FORMAMIDOPYRIMIDINE-DNA GLYCOSYLASE"/>
    <property type="match status" value="1"/>
</dbReference>
<evidence type="ECO:0000259" key="17">
    <source>
        <dbReference type="PROSITE" id="PS51066"/>
    </source>
</evidence>
<keyword evidence="13" id="KW-0511">Multifunctional enzyme</keyword>
<evidence type="ECO:0000256" key="11">
    <source>
        <dbReference type="ARBA" id="ARBA00023204"/>
    </source>
</evidence>
<dbReference type="Pfam" id="PF06831">
    <property type="entry name" value="H2TH"/>
    <property type="match status" value="1"/>
</dbReference>
<dbReference type="Proteomes" id="UP000724148">
    <property type="component" value="Unassembled WGS sequence"/>
</dbReference>
<dbReference type="Pfam" id="PF06827">
    <property type="entry name" value="zf-FPG_IleRS"/>
    <property type="match status" value="1"/>
</dbReference>
<evidence type="ECO:0000256" key="6">
    <source>
        <dbReference type="ARBA" id="ARBA00022763"/>
    </source>
</evidence>
<evidence type="ECO:0000259" key="18">
    <source>
        <dbReference type="PROSITE" id="PS51068"/>
    </source>
</evidence>
<dbReference type="PANTHER" id="PTHR22993">
    <property type="entry name" value="FORMAMIDOPYRIMIDINE-DNA GLYCOSYLASE"/>
    <property type="match status" value="1"/>
</dbReference>
<dbReference type="GO" id="GO:0006284">
    <property type="term" value="P:base-excision repair"/>
    <property type="evidence" value="ECO:0007669"/>
    <property type="project" value="InterPro"/>
</dbReference>
<accession>A0A931WN13</accession>
<dbReference type="SMART" id="SM01232">
    <property type="entry name" value="H2TH"/>
    <property type="match status" value="1"/>
</dbReference>
<evidence type="ECO:0000256" key="7">
    <source>
        <dbReference type="ARBA" id="ARBA00022771"/>
    </source>
</evidence>
<evidence type="ECO:0000313" key="20">
    <source>
        <dbReference type="Proteomes" id="UP000724148"/>
    </source>
</evidence>
<dbReference type="GO" id="GO:0034039">
    <property type="term" value="F:8-oxo-7,8-dihydroguanine DNA N-glycosylase activity"/>
    <property type="evidence" value="ECO:0007669"/>
    <property type="project" value="TreeGrafter"/>
</dbReference>
<dbReference type="PROSITE" id="PS51068">
    <property type="entry name" value="FPG_CAT"/>
    <property type="match status" value="1"/>
</dbReference>
<name>A0A931WN13_9BACT</name>
<dbReference type="InterPro" id="IPR020629">
    <property type="entry name" value="FPG_Glyclase"/>
</dbReference>
<evidence type="ECO:0000256" key="10">
    <source>
        <dbReference type="ARBA" id="ARBA00023125"/>
    </source>
</evidence>
<dbReference type="GO" id="GO:0003684">
    <property type="term" value="F:damaged DNA binding"/>
    <property type="evidence" value="ECO:0007669"/>
    <property type="project" value="InterPro"/>
</dbReference>
<comment type="catalytic activity">
    <reaction evidence="15">
        <text>2'-deoxyribonucleotide-(2'-deoxyribose 5'-phosphate)-2'-deoxyribonucleotide-DNA = a 3'-end 2'-deoxyribonucleotide-(2,3-dehydro-2,3-deoxyribose 5'-phosphate)-DNA + a 5'-end 5'-phospho-2'-deoxyribonucleoside-DNA + H(+)</text>
        <dbReference type="Rhea" id="RHEA:66592"/>
        <dbReference type="Rhea" id="RHEA-COMP:13180"/>
        <dbReference type="Rhea" id="RHEA-COMP:16897"/>
        <dbReference type="Rhea" id="RHEA-COMP:17067"/>
        <dbReference type="ChEBI" id="CHEBI:15378"/>
        <dbReference type="ChEBI" id="CHEBI:136412"/>
        <dbReference type="ChEBI" id="CHEBI:157695"/>
        <dbReference type="ChEBI" id="CHEBI:167181"/>
        <dbReference type="EC" id="4.2.99.18"/>
    </reaction>
</comment>
<dbReference type="InterPro" id="IPR010979">
    <property type="entry name" value="Ribosomal_uS13-like_H2TH"/>
</dbReference>
<evidence type="ECO:0000256" key="8">
    <source>
        <dbReference type="ARBA" id="ARBA00022801"/>
    </source>
</evidence>
<feature type="domain" description="Formamidopyrimidine-DNA glycosylase catalytic" evidence="18">
    <location>
        <begin position="2"/>
        <end position="119"/>
    </location>
</feature>
<comment type="cofactor">
    <cofactor evidence="2">
        <name>Zn(2+)</name>
        <dbReference type="ChEBI" id="CHEBI:29105"/>
    </cofactor>
</comment>
<dbReference type="CDD" id="cd08966">
    <property type="entry name" value="EcFpg-like_N"/>
    <property type="match status" value="1"/>
</dbReference>
<feature type="domain" description="FPG-type" evidence="17">
    <location>
        <begin position="243"/>
        <end position="277"/>
    </location>
</feature>
<dbReference type="InterPro" id="IPR015886">
    <property type="entry name" value="H2TH_FPG"/>
</dbReference>
<evidence type="ECO:0000256" key="9">
    <source>
        <dbReference type="ARBA" id="ARBA00022833"/>
    </source>
</evidence>
<evidence type="ECO:0000256" key="3">
    <source>
        <dbReference type="ARBA" id="ARBA00009409"/>
    </source>
</evidence>
<dbReference type="Pfam" id="PF01149">
    <property type="entry name" value="Fapy_DNA_glyco"/>
    <property type="match status" value="1"/>
</dbReference>
<dbReference type="EC" id="3.2.2.23" evidence="19"/>
<dbReference type="InterPro" id="IPR010663">
    <property type="entry name" value="Znf_FPG/IleRS"/>
</dbReference>
<keyword evidence="11" id="KW-0234">DNA repair</keyword>
<comment type="subunit">
    <text evidence="4">Monomer.</text>
</comment>
<evidence type="ECO:0000256" key="14">
    <source>
        <dbReference type="ARBA" id="ARBA00023295"/>
    </source>
</evidence>
<keyword evidence="10" id="KW-0238">DNA-binding</keyword>
<sequence length="278" mass="31656">MPELPEVETTVRALRRSILHKKIKSASASAHQLFENKQLFKTIGAILRGDTFISIGRHGKYLIFLLKSGRVMLAHMKMTGHFLVRDKRQETSNKDKYIRFMIDFADGGALLFSDLRKFGRIWLMPKSHLGKFFQQRRLAKDALSSGFTEEYLHTQLISPRPVKSLLLDQTRIAGLGNIYSDEVLWTSRIHPLRKGSSLTEAEVKRIFKAIGAILKLGIKTGGSSIRDYRKPDGSPGYFQTKRRVYQRGGEPCPRCGAKIKRIVIAQRGTHFCPRCQNL</sequence>
<keyword evidence="5" id="KW-0479">Metal-binding</keyword>